<feature type="region of interest" description="Disordered" evidence="10">
    <location>
        <begin position="357"/>
        <end position="398"/>
    </location>
</feature>
<reference evidence="12" key="1">
    <citation type="submission" date="1997-10" db="EMBL/GenBank/DDBJ databases">
        <authorList>
            <person name="Bevan M."/>
            <person name="Terryn N."/>
            <person name="Vos P."/>
            <person name="Heijnen L."/>
            <person name="Mewes H.W."/>
            <person name="Mayer K.F.X."/>
            <person name="Schueller C."/>
        </authorList>
    </citation>
    <scope>NUCLEOTIDE SEQUENCE</scope>
</reference>
<keyword evidence="5" id="KW-0597">Phosphoprotein</keyword>
<evidence type="ECO:0000256" key="6">
    <source>
        <dbReference type="ARBA" id="ARBA00022843"/>
    </source>
</evidence>
<feature type="compositionally biased region" description="Polar residues" evidence="10">
    <location>
        <begin position="381"/>
        <end position="392"/>
    </location>
</feature>
<sequence length="462" mass="52028">MPVVRTRAKCSIPVTNPNPTVGGGNSNVSIYEKCREDRIKENLQRMKNLGIMDLSLKLKSEIRPAKRRYGNSNANPGRETSPIQLSVSSRRSSRVFREIISLFYNQIEAGAASFSEILEVISSLKNATPVSYAEEPELKKGKVSKEEIVLWVGEGVRPEIYTEEHEKLLGNTERTWELFVDGCDKNGKRIYDPVRGKCCHQCRIEANVFNGYCGFYRQKTLGYHTQCSQCNHSVRGQFCGDCLYMRYGEHVLEALENPDWICPVCRDICNCSFCRTKKGWLPTGAAYRKIQKLMAFPLNFFCSQIHKLGYKSVAHYLIQTNQQSETSEDDETDAPADSQASEGDHLLLITDGIQDNQIDENLDDDDGSNKNPDSARKSLCFLSSGNNQTSVTDGDLKPLDVKEVDPATPVIIDLEAQCSETERMANSANKENRETRSKRKMSAEPNPNSIGGRLRQRRKIQA</sequence>
<gene>
    <name evidence="12" type="primary">C7A10.250</name>
    <name evidence="13" type="ordered locus">At4g37110</name>
</gene>
<evidence type="ECO:0000256" key="10">
    <source>
        <dbReference type="SAM" id="MobiDB-lite"/>
    </source>
</evidence>
<dbReference type="GO" id="GO:0005737">
    <property type="term" value="C:cytoplasm"/>
    <property type="evidence" value="ECO:0007669"/>
    <property type="project" value="UniProtKB-SubCell"/>
</dbReference>
<reference evidence="12" key="4">
    <citation type="submission" date="1999-07" db="EMBL/GenBank/DDBJ databases">
        <authorList>
            <person name="EU Arabidopsis sequencing project"/>
        </authorList>
    </citation>
    <scope>NUCLEOTIDE SEQUENCE</scope>
</reference>
<dbReference type="EMBL" id="Z99707">
    <property type="protein sequence ID" value="CAB16784.1"/>
    <property type="molecule type" value="Genomic_DNA"/>
</dbReference>
<feature type="region of interest" description="Disordered" evidence="10">
    <location>
        <begin position="65"/>
        <end position="86"/>
    </location>
</feature>
<keyword evidence="3" id="KW-0963">Cytoplasm</keyword>
<comment type="subcellular location">
    <subcellularLocation>
        <location evidence="2">Cytoplasm</location>
    </subcellularLocation>
    <subcellularLocation>
        <location evidence="1">Nucleus</location>
    </subcellularLocation>
</comment>
<evidence type="ECO:0000256" key="7">
    <source>
        <dbReference type="ARBA" id="ARBA00023015"/>
    </source>
</evidence>
<keyword evidence="8" id="KW-0804">Transcription</keyword>
<keyword evidence="6" id="KW-0832">Ubl conjugation</keyword>
<dbReference type="InterPro" id="IPR018866">
    <property type="entry name" value="Znf-4CXXC_R1"/>
</dbReference>
<evidence type="ECO:0000256" key="8">
    <source>
        <dbReference type="ARBA" id="ARBA00023163"/>
    </source>
</evidence>
<evidence type="ECO:0000256" key="4">
    <source>
        <dbReference type="ARBA" id="ARBA00022499"/>
    </source>
</evidence>
<dbReference type="ExpressionAtlas" id="O23175">
    <property type="expression patterns" value="baseline and differential"/>
</dbReference>
<reference key="3">
    <citation type="journal article" date="1999" name="Nature">
        <title>Sequence and analysis of chromosome 4 of the plant Arabidopsis thaliana.</title>
        <authorList>
            <consortium name="EU"/>
            <consortium name="CSHL and WU Arabidopsis Sequencing Project"/>
            <person name="Mayer K."/>
            <person name="Schuller C."/>
            <person name="Wambutt R."/>
            <person name="Murphy G."/>
            <person name="Volckaert G."/>
            <person name="Pohl T."/>
            <person name="Dusterhoft A."/>
            <person name="Stiekema W."/>
            <person name="Entian K.D."/>
            <person name="Terryn N."/>
            <person name="Harris B."/>
            <person name="Ansorge W."/>
            <person name="Brandt P."/>
            <person name="Grivell L."/>
            <person name="Rieger M."/>
            <person name="Weichselgartner M."/>
            <person name="de Simone V."/>
            <person name="Obermaier B."/>
            <person name="Mache R."/>
            <person name="Muller M."/>
            <person name="Kreis M."/>
            <person name="Delseny M."/>
            <person name="Puigdomenech P."/>
            <person name="Watson M."/>
            <person name="Schmidtheini T."/>
            <person name="Reichert B."/>
            <person name="Portatelle D."/>
            <person name="Perez-Alonso M."/>
            <person name="Boutry M."/>
            <person name="Bancroft I."/>
            <person name="Vos P."/>
            <person name="Hoheisel J."/>
            <person name="Zimmermann W."/>
            <person name="Wedler H."/>
            <person name="Ridley P."/>
            <person name="Langham S.A."/>
            <person name="McCullagh B."/>
            <person name="Bilham L."/>
            <person name="Robben J."/>
            <person name="Van der Schueren J."/>
            <person name="Grymonprez B."/>
            <person name="Chuang Y.J."/>
            <person name="Vandenbussche F."/>
            <person name="Braeken M."/>
            <person name="Weltjens I."/>
            <person name="Voet M."/>
            <person name="Bastiaens I."/>
            <person name="Aert R."/>
            <person name="Defoor E."/>
            <person name="Weitzenegger T."/>
            <person name="Bothe G."/>
            <person name="Ramsperger U."/>
            <person name="Hilbert H."/>
            <person name="Braun M."/>
            <person name="Holzer E."/>
            <person name="Brandt A."/>
            <person name="Peters S."/>
            <person name="van Staveren M."/>
            <person name="Dirske W."/>
            <person name="Mooijman P."/>
            <person name="Klein Lankhorst R."/>
            <person name="Rose M."/>
            <person name="Hauf J."/>
            <person name="Kotter P."/>
            <person name="Berneiser S."/>
            <person name="Hempel S."/>
            <person name="Feldpausch M."/>
            <person name="Lamberth S."/>
            <person name="Van den Daele H."/>
            <person name="De Keyser A."/>
            <person name="Buysshaert C."/>
            <person name="Gielen J."/>
            <person name="Villarroel R."/>
            <person name="De Clercq R."/>
            <person name="Van Montagu M."/>
            <person name="Rogers J."/>
            <person name="Cronin A."/>
            <person name="Quail M."/>
            <person name="Bray-Allen S."/>
            <person name="Clark L."/>
            <person name="Doggett J."/>
            <person name="Hall S."/>
            <person name="Kay M."/>
            <person name="Lennard N."/>
            <person name="McLay K."/>
            <person name="Mayes R."/>
            <person name="Pettett A."/>
            <person name="Rajandream M.A."/>
            <person name="Lyne M."/>
            <person name="Benes V."/>
            <person name="Rechmann S."/>
            <person name="Borkova D."/>
            <person name="Blocker H."/>
            <person name="Scharfe M."/>
            <person name="Grimm M."/>
            <person name="Lohnert T.H."/>
            <person name="Dose S."/>
            <person name="de Haan M."/>
            <person name="Maarse A."/>
            <person name="Schafer M."/>
            <person name="Muller-Auer S."/>
            <person name="Gabel C."/>
            <person name="Fuchs M."/>
            <person name="Fartmann B."/>
            <person name="Granderath K."/>
            <person name="Dauner D."/>
            <person name="Herzl A."/>
            <person name="Neumann S."/>
            <person name="Argiriou A."/>
            <person name="Vitale D."/>
            <person name="Liguori R."/>
            <person name="Piravandi E."/>
            <person name="Massenet O."/>
            <person name="Quigley F."/>
            <person name="Clabauld G."/>
            <person name="Mundlein A."/>
            <person name="Felber R."/>
            <person name="Schnabl S."/>
            <person name="Hiller R."/>
            <person name="Schmidt W."/>
            <person name="Lecharny A."/>
            <person name="Aubourg S."/>
            <person name="Chefdor F."/>
            <person name="Cooke R."/>
            <person name="Berger C."/>
            <person name="Montfort A."/>
            <person name="Casacuberta E."/>
            <person name="Gibbons T."/>
            <person name="Weber N."/>
            <person name="Vandenbol M."/>
            <person name="Bargues M."/>
            <person name="Terol J."/>
            <person name="Torres A."/>
            <person name="Perez-Perez A."/>
            <person name="Purnelle B."/>
            <person name="Bent E."/>
            <person name="Johnson S."/>
            <person name="Tacon D."/>
            <person name="Jesse T."/>
            <person name="Heijnen L."/>
            <person name="Schwarz S."/>
            <person name="Scholler P."/>
            <person name="Heber S."/>
            <person name="Francs P."/>
            <person name="Bielke C."/>
            <person name="Frishman D."/>
            <person name="Haase D."/>
            <person name="Lemcke K."/>
            <person name="Mewes H.W."/>
            <person name="Stocker S."/>
            <person name="Zaccaria P."/>
            <person name="Bevan M."/>
            <person name="Wilson R.K."/>
            <person name="de la Bastide M."/>
            <person name="Habermann K."/>
            <person name="Parnell L."/>
            <person name="Dedhia N."/>
            <person name="Gnoj L."/>
            <person name="Schutz K."/>
            <person name="Huang E."/>
            <person name="Spiegel L."/>
            <person name="Sehkon M."/>
            <person name="Murray J."/>
            <person name="Sheet P."/>
            <person name="Cordes M."/>
            <person name="Abu-Threideh J."/>
            <person name="Stoneking T."/>
            <person name="Kalicki J."/>
            <person name="Graves T."/>
            <person name="Harmon G."/>
            <person name="Edwards J."/>
            <person name="Latreille P."/>
            <person name="Courtney L."/>
            <person name="Cloud J."/>
            <person name="Abbott A."/>
            <person name="Scott K."/>
            <person name="Johnson D."/>
            <person name="Minx P."/>
            <person name="Bentley D."/>
            <person name="Fulton B."/>
            <person name="Miller N."/>
            <person name="Greco T."/>
            <person name="Kemp K."/>
            <person name="Kramer J."/>
            <person name="Fulton L."/>
            <person name="Mardis E."/>
            <person name="Dante M."/>
            <person name="Pepin K."/>
            <person name="Hillier L."/>
            <person name="Nelson J."/>
            <person name="Spieth J."/>
            <person name="Ryan E."/>
            <person name="Andrews S."/>
            <person name="Geisel C."/>
            <person name="Layman D."/>
            <person name="Du H."/>
            <person name="Ali J."/>
            <person name="Berghoff A."/>
            <person name="Jones K."/>
            <person name="Drone K."/>
            <person name="Cotton M."/>
            <person name="Joshu C."/>
            <person name="Antonoiu B."/>
            <person name="Zidanic M."/>
            <person name="Strong C."/>
            <person name="Sun H."/>
            <person name="Lamar B."/>
            <person name="Yordan C."/>
            <person name="Ma P."/>
            <person name="Zhong J."/>
            <person name="Preston R."/>
            <person name="Vil D."/>
            <person name="Shekher M."/>
            <person name="Matero A."/>
            <person name="Shah R."/>
            <person name="Swaby I.K."/>
            <person name="O'Shaughnessy A."/>
            <person name="Rodriguez M."/>
            <person name="Hoffmann J."/>
            <person name="Till S."/>
            <person name="Granat S."/>
            <person name="Shohdy N."/>
            <person name="Hasegawa A."/>
            <person name="Hameed A."/>
            <person name="Lodhi M."/>
            <person name="Johnson A."/>
            <person name="Chen E."/>
            <person name="Marra M."/>
            <person name="Martienssen R."/>
            <person name="McCombie W.R."/>
        </authorList>
    </citation>
    <scope>NUCLEOTIDE SEQUENCE [LARGE SCALE GENOMIC DNA]</scope>
    <source>
        <strain>cv. Columbia</strain>
    </source>
</reference>
<evidence type="ECO:0000256" key="2">
    <source>
        <dbReference type="ARBA" id="ARBA00004496"/>
    </source>
</evidence>
<feature type="compositionally biased region" description="Acidic residues" evidence="10">
    <location>
        <begin position="357"/>
        <end position="366"/>
    </location>
</feature>
<keyword evidence="4" id="KW-1017">Isopeptide bond</keyword>
<dbReference type="Pfam" id="PF10497">
    <property type="entry name" value="zf-4CXXC_R1"/>
    <property type="match status" value="1"/>
</dbReference>
<organism evidence="12">
    <name type="scientific">Arabidopsis thaliana</name>
    <name type="common">Mouse-ear cress</name>
    <dbReference type="NCBI Taxonomy" id="3702"/>
    <lineage>
        <taxon>Eukaryota</taxon>
        <taxon>Viridiplantae</taxon>
        <taxon>Streptophyta</taxon>
        <taxon>Embryophyta</taxon>
        <taxon>Tracheophyta</taxon>
        <taxon>Spermatophyta</taxon>
        <taxon>Magnoliopsida</taxon>
        <taxon>eudicotyledons</taxon>
        <taxon>Gunneridae</taxon>
        <taxon>Pentapetalae</taxon>
        <taxon>rosids</taxon>
        <taxon>malvids</taxon>
        <taxon>Brassicales</taxon>
        <taxon>Brassicaceae</taxon>
        <taxon>Camelineae</taxon>
        <taxon>Arabidopsis</taxon>
    </lineage>
</organism>
<evidence type="ECO:0000313" key="12">
    <source>
        <dbReference type="EMBL" id="CAB16784.1"/>
    </source>
</evidence>
<dbReference type="PIR" id="D85438">
    <property type="entry name" value="D85438"/>
</dbReference>
<evidence type="ECO:0000256" key="9">
    <source>
        <dbReference type="ARBA" id="ARBA00023242"/>
    </source>
</evidence>
<accession>O23175</accession>
<keyword evidence="9" id="KW-0539">Nucleus</keyword>
<dbReference type="PANTHER" id="PTHR31169">
    <property type="entry name" value="OS05G0300700 PROTEIN"/>
    <property type="match status" value="1"/>
</dbReference>
<feature type="region of interest" description="Disordered" evidence="10">
    <location>
        <begin position="322"/>
        <end position="342"/>
    </location>
</feature>
<evidence type="ECO:0000259" key="11">
    <source>
        <dbReference type="Pfam" id="PF10497"/>
    </source>
</evidence>
<feature type="domain" description="Zinc-finger" evidence="11">
    <location>
        <begin position="191"/>
        <end position="292"/>
    </location>
</feature>
<evidence type="ECO:0000256" key="3">
    <source>
        <dbReference type="ARBA" id="ARBA00022490"/>
    </source>
</evidence>
<evidence type="ECO:0000256" key="1">
    <source>
        <dbReference type="ARBA" id="ARBA00004123"/>
    </source>
</evidence>
<keyword evidence="7" id="KW-0805">Transcription regulation</keyword>
<dbReference type="GO" id="GO:0005634">
    <property type="term" value="C:nucleus"/>
    <property type="evidence" value="ECO:0007669"/>
    <property type="project" value="UniProtKB-SubCell"/>
</dbReference>
<name>O23175_ARATH</name>
<dbReference type="GO" id="GO:0006355">
    <property type="term" value="P:regulation of DNA-templated transcription"/>
    <property type="evidence" value="ECO:0007669"/>
    <property type="project" value="InterPro"/>
</dbReference>
<evidence type="ECO:0000313" key="13">
    <source>
        <dbReference type="EMBL" id="CAB80377.1"/>
    </source>
</evidence>
<proteinExistence type="predicted"/>
<protein>
    <submittedName>
        <fullName evidence="13">Uncharacterized protein AT4g37110</fullName>
    </submittedName>
</protein>
<reference key="2">
    <citation type="journal article" date="1998" name="Nature">
        <title>Analysis of 1.9 Mb of contiguous sequence from chromosome 4 of Arabidopsis thaliana.</title>
        <authorList>
            <person name="Bevan M."/>
            <person name="Bancroft I."/>
            <person name="Bent E."/>
            <person name="Love K."/>
            <person name="Goodman H.M."/>
            <person name="Dean C."/>
            <person name="Bergkamp R."/>
            <person name="Dirkse W."/>
            <person name="van Staveren M."/>
            <person name="Stiekema W."/>
            <person name="Drost L."/>
            <person name="Ridley P."/>
            <person name="Hudson S.-A."/>
            <person name="Patel K."/>
            <person name="Murphy G."/>
            <person name="Piffanelli P."/>
            <person name="Wedler H."/>
            <person name="Wedler E."/>
            <person name="Wambutt R."/>
            <person name="Weitzenegger T."/>
            <person name="Pohl T."/>
            <person name="Terryn N."/>
            <person name="Gielen J."/>
            <person name="Villarroel R."/>
            <person name="De Clercq R."/>
            <person name="van Montagu M."/>
            <person name="Lecharny A."/>
            <person name="Aubourg S."/>
            <person name="Gy I."/>
            <person name="Kreis M."/>
            <person name="Lao N."/>
            <person name="Kavanagh T."/>
            <person name="Hempel S."/>
            <person name="Kotter P."/>
            <person name="Entian K.-D."/>
            <person name="Rieger M."/>
            <person name="Schaefer M."/>
            <person name="Funk B."/>
            <person name="Mueller-Auer S."/>
            <person name="Silvey M."/>
            <person name="James R."/>
            <person name="Monfort A."/>
            <person name="Pons A."/>
            <person name="Puigdomenech P."/>
            <person name="Douka A."/>
            <person name="Voukelatou E."/>
            <person name="Milioni D."/>
            <person name="Hatzopoulos P."/>
            <person name="Piravandi E."/>
            <person name="Obermaier B."/>
            <person name="Hilbert H."/>
            <person name="Duesterhoeft A."/>
            <person name="Moores T."/>
            <person name="Jones J.D.G."/>
            <person name="Eneva T."/>
            <person name="Palme K."/>
            <person name="Benes V."/>
            <person name="Rechmann S."/>
            <person name="Ansorge W."/>
            <person name="Cooke R."/>
            <person name="Berger C."/>
            <person name="Delseny M."/>
            <person name="Voet M."/>
            <person name="Volckaert G."/>
            <person name="Mewes H.-W."/>
            <person name="Klosterman S."/>
            <person name="Schueller C."/>
            <person name="Chalwatzis N."/>
        </authorList>
    </citation>
    <scope>NUCLEOTIDE SEQUENCE [LARGE SCALE GENOMIC DNA]</scope>
    <source>
        <strain>cv. Columbia</strain>
    </source>
</reference>
<dbReference type="AlphaFoldDB" id="O23175"/>
<dbReference type="InterPro" id="IPR040221">
    <property type="entry name" value="CDCA7/CDA7L"/>
</dbReference>
<dbReference type="EMBL" id="AL161590">
    <property type="protein sequence ID" value="CAB80377.1"/>
    <property type="molecule type" value="Genomic_DNA"/>
</dbReference>
<feature type="region of interest" description="Disordered" evidence="10">
    <location>
        <begin position="419"/>
        <end position="462"/>
    </location>
</feature>
<evidence type="ECO:0000256" key="5">
    <source>
        <dbReference type="ARBA" id="ARBA00022553"/>
    </source>
</evidence>
<dbReference type="PANTHER" id="PTHR31169:SF23">
    <property type="entry name" value="OS03G0572250 PROTEIN"/>
    <property type="match status" value="1"/>
</dbReference>